<dbReference type="AlphaFoldDB" id="A0A194US32"/>
<keyword evidence="2" id="KW-1133">Transmembrane helix</keyword>
<sequence length="581" mass="66443">MSNGVNFTEFPLWENMNFTRNCTSYGNWLSTYVQDNSWQKNETLRGSTLLIINYFISALPENNTSLVSHNIYSIDNETVGVGNYFGKILEWYGWNVYNYMYTTDNGTDSYIMMTDEFYDHVLIGPRDTCRPEYCMALGFTGNMDLTGIGVFVAYYVEAILATIYLLAFTFWYIHRQRKANKKKRYSLDEYQVPPDVNSTKGGGLRLGRRVMEAFRGSLNVFLNASMVFSLVMLCAALYISATRARESKKTVNTIQPIPSGSALYDLVLSLLASTFSIFPVTMLYAIQRRRDEKGQLRTRNHQVWIRRVVLVLIWILAIAEVYLSPTGEYDYSYRRSEEVEDEMFVENCDQRGGIPYWQGMTAAQVLVVGAPLVWLAFTLFILTGFRIPGLVDRPWVSRCRGAWRLVVAWVNMLLMWGLLAFFTALRHRINVTAGHIDAEDEWNFGQILALASWAPVVVEFGYIVIWGIKEGLERNLPRGFTVKHVNTGFSGLSEAASGNNDKAKDPLMTIRNFPAPSPSLTTPGDSNLELTSPLRTQTYPPPTGTLDQTYTTYEPQYYQTPEMHHQPHQQDGWDQWNRSGW</sequence>
<feature type="region of interest" description="Disordered" evidence="1">
    <location>
        <begin position="513"/>
        <end position="548"/>
    </location>
</feature>
<dbReference type="EMBL" id="KN714674">
    <property type="protein sequence ID" value="KUI54517.1"/>
    <property type="molecule type" value="Genomic_DNA"/>
</dbReference>
<feature type="transmembrane region" description="Helical" evidence="2">
    <location>
        <begin position="261"/>
        <end position="284"/>
    </location>
</feature>
<feature type="compositionally biased region" description="Polar residues" evidence="1">
    <location>
        <begin position="518"/>
        <end position="538"/>
    </location>
</feature>
<evidence type="ECO:0000256" key="1">
    <source>
        <dbReference type="SAM" id="MobiDB-lite"/>
    </source>
</evidence>
<keyword evidence="2" id="KW-0472">Membrane</keyword>
<proteinExistence type="predicted"/>
<feature type="transmembrane region" description="Helical" evidence="2">
    <location>
        <begin position="218"/>
        <end position="241"/>
    </location>
</feature>
<feature type="transmembrane region" description="Helical" evidence="2">
    <location>
        <begin position="304"/>
        <end position="323"/>
    </location>
</feature>
<dbReference type="OrthoDB" id="4582561at2759"/>
<feature type="transmembrane region" description="Helical" evidence="2">
    <location>
        <begin position="362"/>
        <end position="382"/>
    </location>
</feature>
<dbReference type="STRING" id="694573.A0A194US32"/>
<feature type="transmembrane region" description="Helical" evidence="2">
    <location>
        <begin position="402"/>
        <end position="424"/>
    </location>
</feature>
<evidence type="ECO:0000256" key="2">
    <source>
        <dbReference type="SAM" id="Phobius"/>
    </source>
</evidence>
<dbReference type="Proteomes" id="UP000078576">
    <property type="component" value="Unassembled WGS sequence"/>
</dbReference>
<gene>
    <name evidence="3" type="ORF">VP1G_01964</name>
</gene>
<reference evidence="4" key="1">
    <citation type="submission" date="2014-12" db="EMBL/GenBank/DDBJ databases">
        <title>Genome Sequence of Valsa Canker Pathogens Uncovers a Specific Adaption of Colonization on Woody Bark.</title>
        <authorList>
            <person name="Yin Z."/>
            <person name="Liu H."/>
            <person name="Gao X."/>
            <person name="Li Z."/>
            <person name="Song N."/>
            <person name="Ke X."/>
            <person name="Dai Q."/>
            <person name="Wu Y."/>
            <person name="Sun Y."/>
            <person name="Xu J.-R."/>
            <person name="Kang Z.K."/>
            <person name="Wang L."/>
            <person name="Huang L."/>
        </authorList>
    </citation>
    <scope>NUCLEOTIDE SEQUENCE [LARGE SCALE GENOMIC DNA]</scope>
    <source>
        <strain evidence="4">SXYL134</strain>
    </source>
</reference>
<accession>A0A194US32</accession>
<feature type="region of interest" description="Disordered" evidence="1">
    <location>
        <begin position="562"/>
        <end position="581"/>
    </location>
</feature>
<feature type="transmembrane region" description="Helical" evidence="2">
    <location>
        <begin position="152"/>
        <end position="173"/>
    </location>
</feature>
<keyword evidence="2" id="KW-0812">Transmembrane</keyword>
<organism evidence="3 4">
    <name type="scientific">Cytospora mali</name>
    <name type="common">Apple Valsa canker fungus</name>
    <name type="synonym">Valsa mali</name>
    <dbReference type="NCBI Taxonomy" id="578113"/>
    <lineage>
        <taxon>Eukaryota</taxon>
        <taxon>Fungi</taxon>
        <taxon>Dikarya</taxon>
        <taxon>Ascomycota</taxon>
        <taxon>Pezizomycotina</taxon>
        <taxon>Sordariomycetes</taxon>
        <taxon>Sordariomycetidae</taxon>
        <taxon>Diaporthales</taxon>
        <taxon>Cytosporaceae</taxon>
        <taxon>Cytospora</taxon>
    </lineage>
</organism>
<evidence type="ECO:0000313" key="3">
    <source>
        <dbReference type="EMBL" id="KUI54517.1"/>
    </source>
</evidence>
<name>A0A194US32_CYTMA</name>
<feature type="transmembrane region" description="Helical" evidence="2">
    <location>
        <begin position="444"/>
        <end position="468"/>
    </location>
</feature>
<keyword evidence="4" id="KW-1185">Reference proteome</keyword>
<evidence type="ECO:0000313" key="4">
    <source>
        <dbReference type="Proteomes" id="UP000078576"/>
    </source>
</evidence>
<protein>
    <submittedName>
        <fullName evidence="3">Uncharacterized protein</fullName>
    </submittedName>
</protein>